<evidence type="ECO:0000313" key="3">
    <source>
        <dbReference type="Proteomes" id="UP000184499"/>
    </source>
</evidence>
<dbReference type="GO" id="GO:0016491">
    <property type="term" value="F:oxidoreductase activity"/>
    <property type="evidence" value="ECO:0007669"/>
    <property type="project" value="UniProtKB-KW"/>
</dbReference>
<dbReference type="VEuPathDB" id="FungiDB:ASPBRDRAFT_50044"/>
<dbReference type="OMA" id="WIDSQVP"/>
<dbReference type="Gene3D" id="3.60.130.10">
    <property type="entry name" value="Clavaminate synthase-like"/>
    <property type="match status" value="1"/>
</dbReference>
<dbReference type="GeneID" id="93578959"/>
<dbReference type="AlphaFoldDB" id="A0A1L9UZR8"/>
<organism evidence="2 3">
    <name type="scientific">Aspergillus brasiliensis (strain CBS 101740 / IMI 381727 / IBT 21946)</name>
    <dbReference type="NCBI Taxonomy" id="767769"/>
    <lineage>
        <taxon>Eukaryota</taxon>
        <taxon>Fungi</taxon>
        <taxon>Dikarya</taxon>
        <taxon>Ascomycota</taxon>
        <taxon>Pezizomycotina</taxon>
        <taxon>Eurotiomycetes</taxon>
        <taxon>Eurotiomycetidae</taxon>
        <taxon>Eurotiales</taxon>
        <taxon>Aspergillaceae</taxon>
        <taxon>Aspergillus</taxon>
        <taxon>Aspergillus subgen. Circumdati</taxon>
    </lineage>
</organism>
<dbReference type="Proteomes" id="UP000184499">
    <property type="component" value="Unassembled WGS sequence"/>
</dbReference>
<name>A0A1L9UZR8_ASPBC</name>
<dbReference type="RefSeq" id="XP_067484319.1">
    <property type="nucleotide sequence ID" value="XM_067626471.1"/>
</dbReference>
<evidence type="ECO:0000256" key="1">
    <source>
        <dbReference type="ARBA" id="ARBA00023002"/>
    </source>
</evidence>
<dbReference type="SUPFAM" id="SSF56059">
    <property type="entry name" value="Glutathione synthetase ATP-binding domain-like"/>
    <property type="match status" value="1"/>
</dbReference>
<dbReference type="OrthoDB" id="2117718at2759"/>
<sequence length="693" mass="78786">MAAGIAFVTRIKGSWIRLAELMKPPVPERLQQIHVSPSGGQYESIVSLDSRKAGYVQDQEAVQRKLFQFCSERSWHESAKTAFVPRPILVSPEHQRQWKELNDALVSAITDIVERWWTDSASRFPERMPLEPAEEDLLRWIDSQVPTSLPPYRECRGSWRPDFLVEEEKSEGATDFKANFRISEINTRFSFNGYMYAACGQQALKEEGICDGDNGLVGATEPAKLLEGLLNLFNPDLPLHLLKGDEHGHDIHMFDDFLRTRCGINPRFVLPADLRLVRYPEDKDVYRLCCVVRDTEHQDTRGISPLIYHDGEAMEEIHQVGLELHQRELSALSPEMLRQISLRCFNDMRTVLLVHDKRMLGIVRQELESLVERNILTPAQARTLDKAIADILLPGSSKLVQLIEDCKRDSKLKNEYILKPVRSGKGDGIIFGEDLDAAEWVSRVDGLCSSSQLVPETCIVQRKVQQIRYDVVLRPTSTMARFPLTGTASRGWFWDIRPNSTTFQTPSHQARSETMEEFPWHTDCNYEESPARYFALQVLREDRCGGGTLSVMNVGKLSSLLPPSTCAALLRPEFCIDVPPEFVKCDARRYIVGSLMATDAQGCPSMLRFREDILTPLTAEAALALQELKKCLLGLKVQAETLHLKPDCLPRASVILMDNSRWLHARSNIKDPERHLRRVRWDARPFPPDSTAC</sequence>
<reference evidence="3" key="1">
    <citation type="journal article" date="2017" name="Genome Biol.">
        <title>Comparative genomics reveals high biological diversity and specific adaptations in the industrially and medically important fungal genus Aspergillus.</title>
        <authorList>
            <person name="de Vries R.P."/>
            <person name="Riley R."/>
            <person name="Wiebenga A."/>
            <person name="Aguilar-Osorio G."/>
            <person name="Amillis S."/>
            <person name="Uchima C.A."/>
            <person name="Anderluh G."/>
            <person name="Asadollahi M."/>
            <person name="Askin M."/>
            <person name="Barry K."/>
            <person name="Battaglia E."/>
            <person name="Bayram O."/>
            <person name="Benocci T."/>
            <person name="Braus-Stromeyer S.A."/>
            <person name="Caldana C."/>
            <person name="Canovas D."/>
            <person name="Cerqueira G.C."/>
            <person name="Chen F."/>
            <person name="Chen W."/>
            <person name="Choi C."/>
            <person name="Clum A."/>
            <person name="Dos Santos R.A."/>
            <person name="Damasio A.R."/>
            <person name="Diallinas G."/>
            <person name="Emri T."/>
            <person name="Fekete E."/>
            <person name="Flipphi M."/>
            <person name="Freyberg S."/>
            <person name="Gallo A."/>
            <person name="Gournas C."/>
            <person name="Habgood R."/>
            <person name="Hainaut M."/>
            <person name="Harispe M.L."/>
            <person name="Henrissat B."/>
            <person name="Hilden K.S."/>
            <person name="Hope R."/>
            <person name="Hossain A."/>
            <person name="Karabika E."/>
            <person name="Karaffa L."/>
            <person name="Karanyi Z."/>
            <person name="Krasevec N."/>
            <person name="Kuo A."/>
            <person name="Kusch H."/>
            <person name="LaButti K."/>
            <person name="Lagendijk E.L."/>
            <person name="Lapidus A."/>
            <person name="Levasseur A."/>
            <person name="Lindquist E."/>
            <person name="Lipzen A."/>
            <person name="Logrieco A.F."/>
            <person name="MacCabe A."/>
            <person name="Maekelae M.R."/>
            <person name="Malavazi I."/>
            <person name="Melin P."/>
            <person name="Meyer V."/>
            <person name="Mielnichuk N."/>
            <person name="Miskei M."/>
            <person name="Molnar A.P."/>
            <person name="Mule G."/>
            <person name="Ngan C.Y."/>
            <person name="Orejas M."/>
            <person name="Orosz E."/>
            <person name="Ouedraogo J.P."/>
            <person name="Overkamp K.M."/>
            <person name="Park H.-S."/>
            <person name="Perrone G."/>
            <person name="Piumi F."/>
            <person name="Punt P.J."/>
            <person name="Ram A.F."/>
            <person name="Ramon A."/>
            <person name="Rauscher S."/>
            <person name="Record E."/>
            <person name="Riano-Pachon D.M."/>
            <person name="Robert V."/>
            <person name="Roehrig J."/>
            <person name="Ruller R."/>
            <person name="Salamov A."/>
            <person name="Salih N.S."/>
            <person name="Samson R.A."/>
            <person name="Sandor E."/>
            <person name="Sanguinetti M."/>
            <person name="Schuetze T."/>
            <person name="Sepcic K."/>
            <person name="Shelest E."/>
            <person name="Sherlock G."/>
            <person name="Sophianopoulou V."/>
            <person name="Squina F.M."/>
            <person name="Sun H."/>
            <person name="Susca A."/>
            <person name="Todd R.B."/>
            <person name="Tsang A."/>
            <person name="Unkles S.E."/>
            <person name="van de Wiele N."/>
            <person name="van Rossen-Uffink D."/>
            <person name="Oliveira J.V."/>
            <person name="Vesth T.C."/>
            <person name="Visser J."/>
            <person name="Yu J.-H."/>
            <person name="Zhou M."/>
            <person name="Andersen M.R."/>
            <person name="Archer D.B."/>
            <person name="Baker S.E."/>
            <person name="Benoit I."/>
            <person name="Brakhage A.A."/>
            <person name="Braus G.H."/>
            <person name="Fischer R."/>
            <person name="Frisvad J.C."/>
            <person name="Goldman G.H."/>
            <person name="Houbraken J."/>
            <person name="Oakley B."/>
            <person name="Pocsi I."/>
            <person name="Scazzocchio C."/>
            <person name="Seiboth B."/>
            <person name="vanKuyk P.A."/>
            <person name="Wortman J."/>
            <person name="Dyer P.S."/>
            <person name="Grigoriev I.V."/>
        </authorList>
    </citation>
    <scope>NUCLEOTIDE SEQUENCE [LARGE SCALE GENOMIC DNA]</scope>
    <source>
        <strain evidence="3">CBS 101740 / IMI 381727 / IBT 21946</strain>
    </source>
</reference>
<dbReference type="SUPFAM" id="SSF51197">
    <property type="entry name" value="Clavaminate synthase-like"/>
    <property type="match status" value="1"/>
</dbReference>
<keyword evidence="3" id="KW-1185">Reference proteome</keyword>
<evidence type="ECO:0000313" key="2">
    <source>
        <dbReference type="EMBL" id="OJJ77072.1"/>
    </source>
</evidence>
<gene>
    <name evidence="2" type="ORF">ASPBRDRAFT_50044</name>
</gene>
<keyword evidence="1" id="KW-0560">Oxidoreductase</keyword>
<accession>A0A1L9UZR8</accession>
<dbReference type="EMBL" id="KV878679">
    <property type="protein sequence ID" value="OJJ77072.1"/>
    <property type="molecule type" value="Genomic_DNA"/>
</dbReference>
<evidence type="ECO:0008006" key="4">
    <source>
        <dbReference type="Google" id="ProtNLM"/>
    </source>
</evidence>
<proteinExistence type="predicted"/>
<protein>
    <recommendedName>
        <fullName evidence="4">TauD/TfdA-like domain-containing protein</fullName>
    </recommendedName>
</protein>
<dbReference type="InterPro" id="IPR042098">
    <property type="entry name" value="TauD-like_sf"/>
</dbReference>